<feature type="transmembrane region" description="Helical" evidence="7">
    <location>
        <begin position="237"/>
        <end position="254"/>
    </location>
</feature>
<dbReference type="PANTHER" id="PTHR30477">
    <property type="entry name" value="ABC-TRANSPORTER METAL-BINDING PROTEIN"/>
    <property type="match status" value="1"/>
</dbReference>
<dbReference type="Proteomes" id="UP001225378">
    <property type="component" value="Chromosome"/>
</dbReference>
<dbReference type="InterPro" id="IPR037294">
    <property type="entry name" value="ABC_BtuC-like"/>
</dbReference>
<evidence type="ECO:0000256" key="1">
    <source>
        <dbReference type="ARBA" id="ARBA00004141"/>
    </source>
</evidence>
<dbReference type="KEGG" id="mech:Q9L42_014685"/>
<comment type="subcellular location">
    <subcellularLocation>
        <location evidence="6">Cell membrane</location>
        <topology evidence="6">Multi-pass membrane protein</topology>
    </subcellularLocation>
    <subcellularLocation>
        <location evidence="1">Membrane</location>
        <topology evidence="1">Multi-pass membrane protein</topology>
    </subcellularLocation>
</comment>
<dbReference type="InterPro" id="IPR001626">
    <property type="entry name" value="ABC_TroCD"/>
</dbReference>
<evidence type="ECO:0000256" key="7">
    <source>
        <dbReference type="SAM" id="Phobius"/>
    </source>
</evidence>
<feature type="transmembrane region" description="Helical" evidence="7">
    <location>
        <begin position="165"/>
        <end position="195"/>
    </location>
</feature>
<accession>A0AAU7NRL1</accession>
<keyword evidence="4 7" id="KW-1133">Transmembrane helix</keyword>
<dbReference type="AlphaFoldDB" id="A0AAU7NRL1"/>
<evidence type="ECO:0000256" key="5">
    <source>
        <dbReference type="ARBA" id="ARBA00023136"/>
    </source>
</evidence>
<dbReference type="Pfam" id="PF00950">
    <property type="entry name" value="ABC-3"/>
    <property type="match status" value="1"/>
</dbReference>
<dbReference type="Gene3D" id="1.10.3470.10">
    <property type="entry name" value="ABC transporter involved in vitamin B12 uptake, BtuC"/>
    <property type="match status" value="1"/>
</dbReference>
<keyword evidence="3 6" id="KW-0812">Transmembrane</keyword>
<feature type="transmembrane region" description="Helical" evidence="7">
    <location>
        <begin position="82"/>
        <end position="102"/>
    </location>
</feature>
<keyword evidence="5 7" id="KW-0472">Membrane</keyword>
<dbReference type="PANTHER" id="PTHR30477:SF13">
    <property type="entry name" value="IRON TRANSPORT SYSTEM MEMBRANE PROTEIN HI_0360-RELATED"/>
    <property type="match status" value="1"/>
</dbReference>
<keyword evidence="9" id="KW-1185">Reference proteome</keyword>
<name>A0AAU7NRL1_9GAMM</name>
<gene>
    <name evidence="8" type="ORF">Q9L42_014685</name>
</gene>
<feature type="transmembrane region" description="Helical" evidence="7">
    <location>
        <begin position="58"/>
        <end position="75"/>
    </location>
</feature>
<dbReference type="RefSeq" id="WP_305907659.1">
    <property type="nucleotide sequence ID" value="NZ_CP157743.1"/>
</dbReference>
<evidence type="ECO:0000313" key="8">
    <source>
        <dbReference type="EMBL" id="XBS19595.1"/>
    </source>
</evidence>
<evidence type="ECO:0000313" key="9">
    <source>
        <dbReference type="Proteomes" id="UP001225378"/>
    </source>
</evidence>
<comment type="similarity">
    <text evidence="2 6">Belongs to the ABC-3 integral membrane protein family.</text>
</comment>
<dbReference type="GO" id="GO:0043190">
    <property type="term" value="C:ATP-binding cassette (ABC) transporter complex"/>
    <property type="evidence" value="ECO:0007669"/>
    <property type="project" value="InterPro"/>
</dbReference>
<organism evidence="8 9">
    <name type="scientific">Methylomarinum roseum</name>
    <dbReference type="NCBI Taxonomy" id="3067653"/>
    <lineage>
        <taxon>Bacteria</taxon>
        <taxon>Pseudomonadati</taxon>
        <taxon>Pseudomonadota</taxon>
        <taxon>Gammaproteobacteria</taxon>
        <taxon>Methylococcales</taxon>
        <taxon>Methylococcaceae</taxon>
        <taxon>Methylomarinum</taxon>
    </lineage>
</organism>
<proteinExistence type="inferred from homology"/>
<evidence type="ECO:0000256" key="2">
    <source>
        <dbReference type="ARBA" id="ARBA00008034"/>
    </source>
</evidence>
<keyword evidence="6" id="KW-0813">Transport</keyword>
<sequence length="256" mass="26756">MTGHILLALILGGAIGAVAGYLGSLMLTKRMALMGGALGHLTLPGVALALLYDFDVSLGAILFLAFGVTIIWYLEQKTRLHLEALTAVVFSGSLATAFLFLPQEETDIALLGDISQISLTTTVMAVVISLCLYAAIKSIYSELILAGISPDLAHSNGVNLKRNNILYLVCISITVALGVRIVGGLMTAALLAVPACTAKNISGSLKSYVWVSIAAGALSCVVGILIYAFFGLPVGPMIIIASVVLFLISVFKPVQF</sequence>
<feature type="transmembrane region" description="Helical" evidence="7">
    <location>
        <begin position="114"/>
        <end position="136"/>
    </location>
</feature>
<dbReference type="SUPFAM" id="SSF81345">
    <property type="entry name" value="ABC transporter involved in vitamin B12 uptake, BtuC"/>
    <property type="match status" value="1"/>
</dbReference>
<dbReference type="EMBL" id="CP157743">
    <property type="protein sequence ID" value="XBS19595.1"/>
    <property type="molecule type" value="Genomic_DNA"/>
</dbReference>
<feature type="transmembrane region" description="Helical" evidence="7">
    <location>
        <begin position="6"/>
        <end position="24"/>
    </location>
</feature>
<protein>
    <submittedName>
        <fullName evidence="8">Metal ABC transporter permease</fullName>
    </submittedName>
</protein>
<feature type="transmembrane region" description="Helical" evidence="7">
    <location>
        <begin position="207"/>
        <end position="230"/>
    </location>
</feature>
<evidence type="ECO:0000256" key="3">
    <source>
        <dbReference type="ARBA" id="ARBA00022692"/>
    </source>
</evidence>
<reference evidence="8 9" key="1">
    <citation type="journal article" date="2024" name="Microbiology">
        <title>Methylomarinum rosea sp. nov., a novel halophilic methanotrophic bacterium from the hypersaline Lake Elton.</title>
        <authorList>
            <person name="Suleimanov R.Z."/>
            <person name="Oshkin I.Y."/>
            <person name="Danilova O.V."/>
            <person name="Suzina N.E."/>
            <person name="Dedysh S.N."/>
        </authorList>
    </citation>
    <scope>NUCLEOTIDE SEQUENCE [LARGE SCALE GENOMIC DNA]</scope>
    <source>
        <strain evidence="8 9">Ch1-1</strain>
    </source>
</reference>
<dbReference type="GO" id="GO:0010043">
    <property type="term" value="P:response to zinc ion"/>
    <property type="evidence" value="ECO:0007669"/>
    <property type="project" value="TreeGrafter"/>
</dbReference>
<feature type="transmembrane region" description="Helical" evidence="7">
    <location>
        <begin position="31"/>
        <end position="52"/>
    </location>
</feature>
<dbReference type="GO" id="GO:0055085">
    <property type="term" value="P:transmembrane transport"/>
    <property type="evidence" value="ECO:0007669"/>
    <property type="project" value="InterPro"/>
</dbReference>
<evidence type="ECO:0000256" key="6">
    <source>
        <dbReference type="RuleBase" id="RU003943"/>
    </source>
</evidence>
<evidence type="ECO:0000256" key="4">
    <source>
        <dbReference type="ARBA" id="ARBA00022989"/>
    </source>
</evidence>